<name>A0ABV7AAZ3_9BACI</name>
<dbReference type="Pfam" id="PF07670">
    <property type="entry name" value="Gate"/>
    <property type="match status" value="1"/>
</dbReference>
<comment type="caution">
    <text evidence="3">The sequence shown here is derived from an EMBL/GenBank/DDBJ whole genome shotgun (WGS) entry which is preliminary data.</text>
</comment>
<dbReference type="EMBL" id="JBHRRZ010000040">
    <property type="protein sequence ID" value="MFC2950215.1"/>
    <property type="molecule type" value="Genomic_DNA"/>
</dbReference>
<feature type="transmembrane region" description="Helical" evidence="1">
    <location>
        <begin position="120"/>
        <end position="141"/>
    </location>
</feature>
<feature type="transmembrane region" description="Helical" evidence="1">
    <location>
        <begin position="147"/>
        <end position="168"/>
    </location>
</feature>
<keyword evidence="1" id="KW-0472">Membrane</keyword>
<dbReference type="Proteomes" id="UP001595387">
    <property type="component" value="Unassembled WGS sequence"/>
</dbReference>
<dbReference type="NCBIfam" id="TIGR02871">
    <property type="entry name" value="spore_ylbJ"/>
    <property type="match status" value="1"/>
</dbReference>
<dbReference type="InterPro" id="IPR014226">
    <property type="entry name" value="Spore_IM_YlbJ"/>
</dbReference>
<feature type="transmembrane region" description="Helical" evidence="1">
    <location>
        <begin position="294"/>
        <end position="316"/>
    </location>
</feature>
<feature type="transmembrane region" description="Helical" evidence="1">
    <location>
        <begin position="265"/>
        <end position="282"/>
    </location>
</feature>
<feature type="transmembrane region" description="Helical" evidence="1">
    <location>
        <begin position="323"/>
        <end position="345"/>
    </location>
</feature>
<protein>
    <submittedName>
        <fullName evidence="3">Sporulation integral membrane protein YlbJ</fullName>
    </submittedName>
</protein>
<accession>A0ABV7AAZ3</accession>
<keyword evidence="1" id="KW-1133">Transmembrane helix</keyword>
<sequence length="407" mass="44623">MKQIIKTILLSGFATFLTVALIRFPDQAFEASIRGLNIWWEVVFPSLLPFFITAELLIAFGVVKFIGVLFEPVMRPLFNVPGTGSFGWIMGMVSGYPTGAKIAARLREEGQLTQVEAERLVSFTNASSPLFIFVAVSIGFFHDASLGVLLAACHYIGNALVGICMGFYKRNSGRKPKHPTNKKQKPAVVRAFLEMHETRLKDKRPLGEAISDAVLNSIQTLLMVGGFIILFSVLTKLLFLSGISSLLARFIETTFVLVSLPADMALPFISGLFEITLGAQMISQTPADSMLAKAIIVSFILGFNGFSVQAQVASILAKTDIRFAPYFFARFLHGLLASLLVLLLYKPLYLNKQVIQMDSIPVASPSETSSQWIYALESLTHAGPLFTIVCLGLAAVILYRKIRKDAA</sequence>
<evidence type="ECO:0000313" key="3">
    <source>
        <dbReference type="EMBL" id="MFC2950215.1"/>
    </source>
</evidence>
<dbReference type="RefSeq" id="WP_390308304.1">
    <property type="nucleotide sequence ID" value="NZ_JBHRRZ010000040.1"/>
</dbReference>
<evidence type="ECO:0000256" key="1">
    <source>
        <dbReference type="SAM" id="Phobius"/>
    </source>
</evidence>
<organism evidence="3 4">
    <name type="scientific">Virgibacillus sediminis</name>
    <dbReference type="NCBI Taxonomy" id="202260"/>
    <lineage>
        <taxon>Bacteria</taxon>
        <taxon>Bacillati</taxon>
        <taxon>Bacillota</taxon>
        <taxon>Bacilli</taxon>
        <taxon>Bacillales</taxon>
        <taxon>Bacillaceae</taxon>
        <taxon>Virgibacillus</taxon>
    </lineage>
</organism>
<evidence type="ECO:0000259" key="2">
    <source>
        <dbReference type="Pfam" id="PF07670"/>
    </source>
</evidence>
<gene>
    <name evidence="3" type="primary">ylbJ</name>
    <name evidence="3" type="ORF">ACFODW_17970</name>
</gene>
<feature type="transmembrane region" description="Helical" evidence="1">
    <location>
        <begin position="379"/>
        <end position="399"/>
    </location>
</feature>
<evidence type="ECO:0000313" key="4">
    <source>
        <dbReference type="Proteomes" id="UP001595387"/>
    </source>
</evidence>
<keyword evidence="4" id="KW-1185">Reference proteome</keyword>
<dbReference type="InterPro" id="IPR011642">
    <property type="entry name" value="Gate_dom"/>
</dbReference>
<proteinExistence type="predicted"/>
<keyword evidence="1" id="KW-0812">Transmembrane</keyword>
<reference evidence="4" key="1">
    <citation type="journal article" date="2019" name="Int. J. Syst. Evol. Microbiol.">
        <title>The Global Catalogue of Microorganisms (GCM) 10K type strain sequencing project: providing services to taxonomists for standard genome sequencing and annotation.</title>
        <authorList>
            <consortium name="The Broad Institute Genomics Platform"/>
            <consortium name="The Broad Institute Genome Sequencing Center for Infectious Disease"/>
            <person name="Wu L."/>
            <person name="Ma J."/>
        </authorList>
    </citation>
    <scope>NUCLEOTIDE SEQUENCE [LARGE SCALE GENOMIC DNA]</scope>
    <source>
        <strain evidence="4">KCTC 13193</strain>
    </source>
</reference>
<feature type="transmembrane region" description="Helical" evidence="1">
    <location>
        <begin position="46"/>
        <end position="70"/>
    </location>
</feature>
<feature type="domain" description="Nucleoside transporter/FeoB GTPase Gate" evidence="2">
    <location>
        <begin position="42"/>
        <end position="139"/>
    </location>
</feature>